<evidence type="ECO:0000256" key="1">
    <source>
        <dbReference type="SAM" id="MobiDB-lite"/>
    </source>
</evidence>
<protein>
    <submittedName>
        <fullName evidence="2">Uncharacterized protein</fullName>
    </submittedName>
</protein>
<dbReference type="EMBL" id="JH692061">
    <property type="protein sequence ID" value="EIP89750.1"/>
    <property type="molecule type" value="Genomic_DNA"/>
</dbReference>
<dbReference type="Proteomes" id="UP000004682">
    <property type="component" value="Unassembled WGS sequence"/>
</dbReference>
<feature type="region of interest" description="Disordered" evidence="1">
    <location>
        <begin position="1"/>
        <end position="28"/>
    </location>
</feature>
<evidence type="ECO:0000313" key="2">
    <source>
        <dbReference type="EMBL" id="EIP89750.1"/>
    </source>
</evidence>
<sequence>MTGPQRSRSPLRPRRRVSPPRPRCLPARRRARAALPIPRRVSPDDRAPGLRYTEFARVATANSTPTSKGGPA</sequence>
<reference evidence="3" key="1">
    <citation type="journal article" date="2012" name="J. Bacteriol.">
        <title>Revised Genome Sequence of Burkholderia thailandensis MSMB43 with Improved Annotation.</title>
        <authorList>
            <person name="Zhuo Y."/>
            <person name="Liu L."/>
            <person name="Wang Q."/>
            <person name="Liu X."/>
            <person name="Ren B."/>
            <person name="Liu M."/>
            <person name="Ni P."/>
            <person name="Cheng Y.Q."/>
            <person name="Zhang L."/>
        </authorList>
    </citation>
    <scope>NUCLEOTIDE SEQUENCE [LARGE SCALE GENOMIC DNA]</scope>
    <source>
        <strain evidence="3">MSMB43</strain>
    </source>
</reference>
<organism evidence="2 3">
    <name type="scientific">Burkholderia humptydooensis MSMB43</name>
    <dbReference type="NCBI Taxonomy" id="441157"/>
    <lineage>
        <taxon>Bacteria</taxon>
        <taxon>Pseudomonadati</taxon>
        <taxon>Pseudomonadota</taxon>
        <taxon>Betaproteobacteria</taxon>
        <taxon>Burkholderiales</taxon>
        <taxon>Burkholderiaceae</taxon>
        <taxon>Burkholderia</taxon>
        <taxon>pseudomallei group</taxon>
    </lineage>
</organism>
<keyword evidence="3" id="KW-1185">Reference proteome</keyword>
<accession>A0ABN0GCB3</accession>
<proteinExistence type="predicted"/>
<gene>
    <name evidence="2" type="ORF">A33K_13332</name>
</gene>
<name>A0ABN0GCB3_9BURK</name>
<feature type="compositionally biased region" description="Basic residues" evidence="1">
    <location>
        <begin position="9"/>
        <end position="18"/>
    </location>
</feature>
<evidence type="ECO:0000313" key="3">
    <source>
        <dbReference type="Proteomes" id="UP000004682"/>
    </source>
</evidence>